<dbReference type="EMBL" id="RWJN01000336">
    <property type="protein sequence ID" value="TCD62908.1"/>
    <property type="molecule type" value="Genomic_DNA"/>
</dbReference>
<dbReference type="Gene3D" id="3.80.10.10">
    <property type="entry name" value="Ribonuclease Inhibitor"/>
    <property type="match status" value="1"/>
</dbReference>
<evidence type="ECO:0008006" key="3">
    <source>
        <dbReference type="Google" id="ProtNLM"/>
    </source>
</evidence>
<keyword evidence="2" id="KW-1185">Reference proteome</keyword>
<proteinExistence type="predicted"/>
<accession>A0A4R0RGS8</accession>
<evidence type="ECO:0000313" key="1">
    <source>
        <dbReference type="EMBL" id="TCD62908.1"/>
    </source>
</evidence>
<name>A0A4R0RGS8_9APHY</name>
<dbReference type="OrthoDB" id="2757320at2759"/>
<evidence type="ECO:0000313" key="2">
    <source>
        <dbReference type="Proteomes" id="UP000292702"/>
    </source>
</evidence>
<comment type="caution">
    <text evidence="1">The sequence shown here is derived from an EMBL/GenBank/DDBJ whole genome shotgun (WGS) entry which is preliminary data.</text>
</comment>
<gene>
    <name evidence="1" type="ORF">EIP91_006235</name>
</gene>
<dbReference type="Proteomes" id="UP000292702">
    <property type="component" value="Unassembled WGS sequence"/>
</dbReference>
<sequence>MELTSLTAGAGIGHSGFSSPCSSVLQVSEILRLIFENVHGHDVQENDRDRLNDLSSLARTCKLFKDPALDALWSTQTSLLPLFRLVSSALENDHDPVALEEAGVSVQDTLVRAKRPFNEAEWSTLSKYSAKVRAFRRRDHIKPPDELDPKHVLDTSCFYELFKRDSTSLFPNLRTFHWPLEGVSFNNVVFGNRFIGDRLEVVDLQLRSRNVETFILDSIKHRCVRLKELVISSPSHWPLQSGIWDVLHAPAAAALKIFHCEVPMDPQLCPVLACLPLLEDMRMTLPDPDDAVAFASLLRPLTHLQNPFLSLRLATIFTPSVAIVAKLLEVIKFTRLKSLSLVFHKADALPPSSQDLVSLLRALVKNIKHDILEDIRFLQGTGVHGSVWDEDGPVIHSNVFKCLTTFKNIKHFDVCVPWGIRFDDDLLRDLAPAWPKLETIAFEPSAPWPTPIPVTFAGIEALVKYCPALREITTRIHAEGDSMDHDRLPASGRSACRVRTLCVGKSTITDSTHVAMVLSSLFPNLKTIVAGPDEGEMRDEEEMESQEKWEVAGELVPLFVGVRAQERGRANRVAQMFDARANATKE</sequence>
<protein>
    <recommendedName>
        <fullName evidence="3">F-box domain-containing protein</fullName>
    </recommendedName>
</protein>
<organism evidence="1 2">
    <name type="scientific">Steccherinum ochraceum</name>
    <dbReference type="NCBI Taxonomy" id="92696"/>
    <lineage>
        <taxon>Eukaryota</taxon>
        <taxon>Fungi</taxon>
        <taxon>Dikarya</taxon>
        <taxon>Basidiomycota</taxon>
        <taxon>Agaricomycotina</taxon>
        <taxon>Agaricomycetes</taxon>
        <taxon>Polyporales</taxon>
        <taxon>Steccherinaceae</taxon>
        <taxon>Steccherinum</taxon>
    </lineage>
</organism>
<reference evidence="1 2" key="1">
    <citation type="submission" date="2018-11" db="EMBL/GenBank/DDBJ databases">
        <title>Genome assembly of Steccherinum ochraceum LE-BIN_3174, the white-rot fungus of the Steccherinaceae family (The Residual Polyporoid clade, Polyporales, Basidiomycota).</title>
        <authorList>
            <person name="Fedorova T.V."/>
            <person name="Glazunova O.A."/>
            <person name="Landesman E.O."/>
            <person name="Moiseenko K.V."/>
            <person name="Psurtseva N.V."/>
            <person name="Savinova O.S."/>
            <person name="Shakhova N.V."/>
            <person name="Tyazhelova T.V."/>
            <person name="Vasina D.V."/>
        </authorList>
    </citation>
    <scope>NUCLEOTIDE SEQUENCE [LARGE SCALE GENOMIC DNA]</scope>
    <source>
        <strain evidence="1 2">LE-BIN_3174</strain>
    </source>
</reference>
<dbReference type="AlphaFoldDB" id="A0A4R0RGS8"/>
<dbReference type="STRING" id="92696.A0A4R0RGS8"/>
<dbReference type="InterPro" id="IPR032675">
    <property type="entry name" value="LRR_dom_sf"/>
</dbReference>